<evidence type="ECO:0000313" key="4">
    <source>
        <dbReference type="Proteomes" id="UP000887540"/>
    </source>
</evidence>
<dbReference type="PROSITE" id="PS51186">
    <property type="entry name" value="GNAT"/>
    <property type="match status" value="1"/>
</dbReference>
<evidence type="ECO:0000256" key="1">
    <source>
        <dbReference type="ARBA" id="ARBA00022679"/>
    </source>
</evidence>
<dbReference type="Proteomes" id="UP000887540">
    <property type="component" value="Unplaced"/>
</dbReference>
<keyword evidence="1" id="KW-0808">Transferase</keyword>
<proteinExistence type="predicted"/>
<organism evidence="4 5">
    <name type="scientific">Acrobeloides nanus</name>
    <dbReference type="NCBI Taxonomy" id="290746"/>
    <lineage>
        <taxon>Eukaryota</taxon>
        <taxon>Metazoa</taxon>
        <taxon>Ecdysozoa</taxon>
        <taxon>Nematoda</taxon>
        <taxon>Chromadorea</taxon>
        <taxon>Rhabditida</taxon>
        <taxon>Tylenchina</taxon>
        <taxon>Cephalobomorpha</taxon>
        <taxon>Cephaloboidea</taxon>
        <taxon>Cephalobidae</taxon>
        <taxon>Acrobeloides</taxon>
    </lineage>
</organism>
<accession>A0A914CMI1</accession>
<dbReference type="Gene3D" id="3.40.630.30">
    <property type="match status" value="1"/>
</dbReference>
<sequence>MSTVIRNATTDDLQYIVAIYNDIIKNTFAVWSEKTVDIDNRRVWMENRQEAGYPILVAILNSEVIGYGSFGPFSSSIHDTFTNHGLRHTVELTVHIDRNHRRKGIGRALVQALIDEAKKQPNIHVLVAGIAAVNTASISLFESFGFKIVAKMPETGLKHGKWLDDVLMQKIL</sequence>
<dbReference type="WBParaSite" id="ACRNAN_scaffold1196.g10098.t1">
    <property type="protein sequence ID" value="ACRNAN_scaffold1196.g10098.t1"/>
    <property type="gene ID" value="ACRNAN_scaffold1196.g10098"/>
</dbReference>
<dbReference type="PANTHER" id="PTHR43072">
    <property type="entry name" value="N-ACETYLTRANSFERASE"/>
    <property type="match status" value="1"/>
</dbReference>
<reference evidence="5" key="1">
    <citation type="submission" date="2022-11" db="UniProtKB">
        <authorList>
            <consortium name="WormBaseParasite"/>
        </authorList>
    </citation>
    <scope>IDENTIFICATION</scope>
</reference>
<dbReference type="InterPro" id="IPR000182">
    <property type="entry name" value="GNAT_dom"/>
</dbReference>
<protein>
    <submittedName>
        <fullName evidence="5">N-acetyltransferase domain-containing protein</fullName>
    </submittedName>
</protein>
<evidence type="ECO:0000259" key="3">
    <source>
        <dbReference type="PROSITE" id="PS51186"/>
    </source>
</evidence>
<feature type="domain" description="N-acetyltransferase" evidence="3">
    <location>
        <begin position="3"/>
        <end position="172"/>
    </location>
</feature>
<keyword evidence="4" id="KW-1185">Reference proteome</keyword>
<dbReference type="SUPFAM" id="SSF55729">
    <property type="entry name" value="Acyl-CoA N-acyltransferases (Nat)"/>
    <property type="match status" value="1"/>
</dbReference>
<keyword evidence="2" id="KW-0012">Acyltransferase</keyword>
<dbReference type="Pfam" id="PF13420">
    <property type="entry name" value="Acetyltransf_4"/>
    <property type="match status" value="1"/>
</dbReference>
<name>A0A914CMI1_9BILA</name>
<dbReference type="GO" id="GO:0016747">
    <property type="term" value="F:acyltransferase activity, transferring groups other than amino-acyl groups"/>
    <property type="evidence" value="ECO:0007669"/>
    <property type="project" value="InterPro"/>
</dbReference>
<evidence type="ECO:0000256" key="2">
    <source>
        <dbReference type="ARBA" id="ARBA00023315"/>
    </source>
</evidence>
<dbReference type="InterPro" id="IPR016181">
    <property type="entry name" value="Acyl_CoA_acyltransferase"/>
</dbReference>
<dbReference type="AlphaFoldDB" id="A0A914CMI1"/>
<evidence type="ECO:0000313" key="5">
    <source>
        <dbReference type="WBParaSite" id="ACRNAN_scaffold1196.g10098.t1"/>
    </source>
</evidence>
<dbReference type="CDD" id="cd04301">
    <property type="entry name" value="NAT_SF"/>
    <property type="match status" value="1"/>
</dbReference>
<dbReference type="PANTHER" id="PTHR43072:SF23">
    <property type="entry name" value="UPF0039 PROTEIN C11D3.02C"/>
    <property type="match status" value="1"/>
</dbReference>